<dbReference type="OrthoDB" id="2942323at2"/>
<feature type="region of interest" description="Disordered" evidence="1">
    <location>
        <begin position="1"/>
        <end position="68"/>
    </location>
</feature>
<evidence type="ECO:0000313" key="2">
    <source>
        <dbReference type="EMBL" id="PLT27963.1"/>
    </source>
</evidence>
<comment type="caution">
    <text evidence="2">The sequence shown here is derived from an EMBL/GenBank/DDBJ whole genome shotgun (WGS) entry which is preliminary data.</text>
</comment>
<dbReference type="Proteomes" id="UP000234748">
    <property type="component" value="Unassembled WGS sequence"/>
</dbReference>
<accession>A0A2N5M101</accession>
<keyword evidence="3" id="KW-1185">Reference proteome</keyword>
<proteinExistence type="predicted"/>
<organism evidence="2 3">
    <name type="scientific">Peribacillus deserti</name>
    <dbReference type="NCBI Taxonomy" id="673318"/>
    <lineage>
        <taxon>Bacteria</taxon>
        <taxon>Bacillati</taxon>
        <taxon>Bacillota</taxon>
        <taxon>Bacilli</taxon>
        <taxon>Bacillales</taxon>
        <taxon>Bacillaceae</taxon>
        <taxon>Peribacillus</taxon>
    </lineage>
</organism>
<protein>
    <submittedName>
        <fullName evidence="2">Uncharacterized protein</fullName>
    </submittedName>
</protein>
<gene>
    <name evidence="2" type="ORF">CUU66_21115</name>
</gene>
<reference evidence="2 3" key="1">
    <citation type="submission" date="2017-11" db="EMBL/GenBank/DDBJ databases">
        <title>Comparitive Functional Genomics of Dry Heat Resistant strains isolated from the Viking Spacecraft.</title>
        <authorList>
            <person name="Seuylemezian A."/>
            <person name="Cooper K."/>
            <person name="Vaishampayan P."/>
        </authorList>
    </citation>
    <scope>NUCLEOTIDE SEQUENCE [LARGE SCALE GENOMIC DNA]</scope>
    <source>
        <strain evidence="2 3">V1-29</strain>
    </source>
</reference>
<evidence type="ECO:0000313" key="3">
    <source>
        <dbReference type="Proteomes" id="UP000234748"/>
    </source>
</evidence>
<dbReference type="AlphaFoldDB" id="A0A2N5M101"/>
<evidence type="ECO:0000256" key="1">
    <source>
        <dbReference type="SAM" id="MobiDB-lite"/>
    </source>
</evidence>
<name>A0A2N5M101_9BACI</name>
<dbReference type="EMBL" id="PGUY01000071">
    <property type="protein sequence ID" value="PLT27963.1"/>
    <property type="molecule type" value="Genomic_DNA"/>
</dbReference>
<sequence length="68" mass="7683">MQWKVRDSCGSSGTGETPQAIRRGGSPHAQRKASTWNGNQPAIKKQQTLRKEPFENNKILKLKEQTTF</sequence>